<feature type="signal peptide" evidence="1">
    <location>
        <begin position="1"/>
        <end position="20"/>
    </location>
</feature>
<evidence type="ECO:0000313" key="2">
    <source>
        <dbReference type="EMBL" id="CAD8498130.1"/>
    </source>
</evidence>
<keyword evidence="1" id="KW-0732">Signal</keyword>
<protein>
    <recommendedName>
        <fullName evidence="3">START domain-containing protein</fullName>
    </recommendedName>
</protein>
<reference evidence="2" key="1">
    <citation type="submission" date="2021-01" db="EMBL/GenBank/DDBJ databases">
        <authorList>
            <person name="Corre E."/>
            <person name="Pelletier E."/>
            <person name="Niang G."/>
            <person name="Scheremetjew M."/>
            <person name="Finn R."/>
            <person name="Kale V."/>
            <person name="Holt S."/>
            <person name="Cochrane G."/>
            <person name="Meng A."/>
            <person name="Brown T."/>
            <person name="Cohen L."/>
        </authorList>
    </citation>
    <scope>NUCLEOTIDE SEQUENCE</scope>
    <source>
        <strain evidence="2">CCMP1374</strain>
    </source>
</reference>
<organism evidence="2">
    <name type="scientific">Phaeocystis antarctica</name>
    <dbReference type="NCBI Taxonomy" id="33657"/>
    <lineage>
        <taxon>Eukaryota</taxon>
        <taxon>Haptista</taxon>
        <taxon>Haptophyta</taxon>
        <taxon>Prymnesiophyceae</taxon>
        <taxon>Phaeocystales</taxon>
        <taxon>Phaeocystaceae</taxon>
        <taxon>Phaeocystis</taxon>
    </lineage>
</organism>
<accession>A0A7S0EZB6</accession>
<dbReference type="AlphaFoldDB" id="A0A7S0EZB6"/>
<sequence>MAVLLAVLVGILLAPRRWQGAGGMHLLGEELIDGGGSARRFAHAMHSEATAIWADRRSWHLAARQSDAQSMQVESIRIDHGPFNASGVLLTRGVATIANVSARALYQLLSSAEGFAIIDPTSEPEAFSKFNERFWWRHGRLEVAEAHAPAAREFCVLNAFDDTTRTFVSKSVRHASCPGSSPYADGGPPPGGRVRALNTFALRTTPVAAEGAGGPSATLELLNYADLVGAPTIMNWINVQLFLPGLVERLRERLARA</sequence>
<feature type="chain" id="PRO_5031560870" description="START domain-containing protein" evidence="1">
    <location>
        <begin position="21"/>
        <end position="257"/>
    </location>
</feature>
<name>A0A7S0EZB6_9EUKA</name>
<dbReference type="InterPro" id="IPR023393">
    <property type="entry name" value="START-like_dom_sf"/>
</dbReference>
<dbReference type="SUPFAM" id="SSF55961">
    <property type="entry name" value="Bet v1-like"/>
    <property type="match status" value="1"/>
</dbReference>
<proteinExistence type="predicted"/>
<dbReference type="EMBL" id="HBEP01025935">
    <property type="protein sequence ID" value="CAD8498130.1"/>
    <property type="molecule type" value="Transcribed_RNA"/>
</dbReference>
<gene>
    <name evidence="2" type="ORF">PANT1444_LOCUS14742</name>
</gene>
<dbReference type="Gene3D" id="3.30.530.20">
    <property type="match status" value="1"/>
</dbReference>
<evidence type="ECO:0008006" key="3">
    <source>
        <dbReference type="Google" id="ProtNLM"/>
    </source>
</evidence>
<evidence type="ECO:0000256" key="1">
    <source>
        <dbReference type="SAM" id="SignalP"/>
    </source>
</evidence>